<name>A0A370QNY5_9GAMM</name>
<comment type="caution">
    <text evidence="10">The sequence shown here is derived from an EMBL/GenBank/DDBJ whole genome shotgun (WGS) entry which is preliminary data.</text>
</comment>
<dbReference type="Pfam" id="PF00884">
    <property type="entry name" value="Sulfatase"/>
    <property type="match status" value="1"/>
</dbReference>
<keyword evidence="11" id="KW-1185">Reference proteome</keyword>
<keyword evidence="6 8" id="KW-0472">Membrane</keyword>
<dbReference type="AlphaFoldDB" id="A0A370QNY5"/>
<dbReference type="PANTHER" id="PTHR30443">
    <property type="entry name" value="INNER MEMBRANE PROTEIN"/>
    <property type="match status" value="1"/>
</dbReference>
<dbReference type="Proteomes" id="UP000254848">
    <property type="component" value="Unassembled WGS sequence"/>
</dbReference>
<protein>
    <submittedName>
        <fullName evidence="10">Glucan phosphoethanolaminetransferase (Alkaline phosphatase superfamily)</fullName>
    </submittedName>
</protein>
<dbReference type="RefSeq" id="WP_115459190.1">
    <property type="nucleotide sequence ID" value="NZ_QRAP01000006.1"/>
</dbReference>
<dbReference type="EMBL" id="QRAP01000006">
    <property type="protein sequence ID" value="RDK90083.1"/>
    <property type="molecule type" value="Genomic_DNA"/>
</dbReference>
<gene>
    <name evidence="10" type="ORF">C8D90_106292</name>
</gene>
<reference evidence="10 11" key="1">
    <citation type="submission" date="2018-07" db="EMBL/GenBank/DDBJ databases">
        <title>Genomic Encyclopedia of Type Strains, Phase IV (KMG-IV): sequencing the most valuable type-strain genomes for metagenomic binning, comparative biology and taxonomic classification.</title>
        <authorList>
            <person name="Goeker M."/>
        </authorList>
    </citation>
    <scope>NUCLEOTIDE SEQUENCE [LARGE SCALE GENOMIC DNA]</scope>
    <source>
        <strain evidence="10 11">DSM 103736</strain>
    </source>
</reference>
<evidence type="ECO:0000256" key="3">
    <source>
        <dbReference type="ARBA" id="ARBA00022679"/>
    </source>
</evidence>
<keyword evidence="4 8" id="KW-0812">Transmembrane</keyword>
<accession>A0A370QNY5</accession>
<evidence type="ECO:0000313" key="11">
    <source>
        <dbReference type="Proteomes" id="UP000254848"/>
    </source>
</evidence>
<feature type="domain" description="Sulfatase N-terminal" evidence="9">
    <location>
        <begin position="224"/>
        <end position="488"/>
    </location>
</feature>
<comment type="similarity">
    <text evidence="7">Belongs to the phosphoethanolamine transferase family.</text>
</comment>
<sequence>MLNELLTPKSGVWLILLRLSPLLATGVLYLCVGALTTRPHKLLHQMLVMVPLLLALAQVNHPLLRNLLALAPVLLIAADMSLSLFSWLEYRGRFSYGFALSVLETQRREAVGMLTVYRRYVLFFIAVAAIMFAAINLAPRLPARLNTLPLIIMSAALGIYTLQAVAHQWRKNNISDPLQRVVSNLPVSNLNPFLQALRDKRMIASVSRRVPVYDLMRHDTGIDTYVVVIGESARPANMHLYGYSRPTTPAAGKERPNMLLFTHAISGAPVTATAVPLALSAATVTDMNVHHYADNVINIANQAGFETHWYSNQGMYGDYSNAITGIAMNAHFRQWVNGRYDDALLAPLDLALQRPGKKLIVLHLYGSHPPAGERYPEEERYFPEPGDPDDSYDNAIRFTDTLLGQIFSRLRQKRASLLYFSDHGLERVSGKKNGWRHGGAKPTQAAFQVPMFLWRSPQVTSGWLPEGTVSAPYSTVDNNALISQWMGITLRHRPPLTFTQLLERRNTEVCVVDTTGEVYRWAELRAEAPPPPGITTAAESTP</sequence>
<dbReference type="PANTHER" id="PTHR30443:SF4">
    <property type="entry name" value="PHOSPHOETHANOLAMINE TRANSFERASE OPGE-RELATED"/>
    <property type="match status" value="1"/>
</dbReference>
<evidence type="ECO:0000256" key="2">
    <source>
        <dbReference type="ARBA" id="ARBA00022475"/>
    </source>
</evidence>
<dbReference type="CDD" id="cd16017">
    <property type="entry name" value="LptA"/>
    <property type="match status" value="1"/>
</dbReference>
<dbReference type="InterPro" id="IPR040423">
    <property type="entry name" value="PEA_transferase"/>
</dbReference>
<feature type="transmembrane region" description="Helical" evidence="8">
    <location>
        <begin position="116"/>
        <end position="135"/>
    </location>
</feature>
<dbReference type="InterPro" id="IPR058130">
    <property type="entry name" value="PEA_transf_C"/>
</dbReference>
<dbReference type="InterPro" id="IPR000917">
    <property type="entry name" value="Sulfatase_N"/>
</dbReference>
<proteinExistence type="inferred from homology"/>
<dbReference type="GO" id="GO:0005886">
    <property type="term" value="C:plasma membrane"/>
    <property type="evidence" value="ECO:0007669"/>
    <property type="project" value="UniProtKB-SubCell"/>
</dbReference>
<comment type="subcellular location">
    <subcellularLocation>
        <location evidence="1">Cell membrane</location>
        <topology evidence="1">Multi-pass membrane protein</topology>
    </subcellularLocation>
</comment>
<feature type="transmembrane region" description="Helical" evidence="8">
    <location>
        <begin position="42"/>
        <end position="61"/>
    </location>
</feature>
<keyword evidence="3 10" id="KW-0808">Transferase</keyword>
<dbReference type="SUPFAM" id="SSF53649">
    <property type="entry name" value="Alkaline phosphatase-like"/>
    <property type="match status" value="1"/>
</dbReference>
<evidence type="ECO:0000256" key="4">
    <source>
        <dbReference type="ARBA" id="ARBA00022692"/>
    </source>
</evidence>
<evidence type="ECO:0000259" key="9">
    <source>
        <dbReference type="Pfam" id="PF00884"/>
    </source>
</evidence>
<evidence type="ECO:0000256" key="5">
    <source>
        <dbReference type="ARBA" id="ARBA00022989"/>
    </source>
</evidence>
<organism evidence="10 11">
    <name type="scientific">Enterobacillus tribolii</name>
    <dbReference type="NCBI Taxonomy" id="1487935"/>
    <lineage>
        <taxon>Bacteria</taxon>
        <taxon>Pseudomonadati</taxon>
        <taxon>Pseudomonadota</taxon>
        <taxon>Gammaproteobacteria</taxon>
        <taxon>Enterobacterales</taxon>
        <taxon>Hafniaceae</taxon>
        <taxon>Enterobacillus</taxon>
    </lineage>
</organism>
<dbReference type="Gene3D" id="3.40.720.10">
    <property type="entry name" value="Alkaline Phosphatase, subunit A"/>
    <property type="match status" value="1"/>
</dbReference>
<evidence type="ECO:0000256" key="8">
    <source>
        <dbReference type="SAM" id="Phobius"/>
    </source>
</evidence>
<evidence type="ECO:0000256" key="7">
    <source>
        <dbReference type="ARBA" id="ARBA00038481"/>
    </source>
</evidence>
<evidence type="ECO:0000313" key="10">
    <source>
        <dbReference type="EMBL" id="RDK90083.1"/>
    </source>
</evidence>
<dbReference type="OrthoDB" id="9786870at2"/>
<feature type="transmembrane region" description="Helical" evidence="8">
    <location>
        <begin position="67"/>
        <end position="88"/>
    </location>
</feature>
<dbReference type="GO" id="GO:0009244">
    <property type="term" value="P:lipopolysaccharide core region biosynthetic process"/>
    <property type="evidence" value="ECO:0007669"/>
    <property type="project" value="TreeGrafter"/>
</dbReference>
<feature type="transmembrane region" description="Helical" evidence="8">
    <location>
        <begin position="12"/>
        <end position="35"/>
    </location>
</feature>
<evidence type="ECO:0000256" key="6">
    <source>
        <dbReference type="ARBA" id="ARBA00023136"/>
    </source>
</evidence>
<dbReference type="GO" id="GO:0016776">
    <property type="term" value="F:phosphotransferase activity, phosphate group as acceptor"/>
    <property type="evidence" value="ECO:0007669"/>
    <property type="project" value="TreeGrafter"/>
</dbReference>
<dbReference type="InterPro" id="IPR017850">
    <property type="entry name" value="Alkaline_phosphatase_core_sf"/>
</dbReference>
<keyword evidence="2" id="KW-1003">Cell membrane</keyword>
<keyword evidence="5 8" id="KW-1133">Transmembrane helix</keyword>
<evidence type="ECO:0000256" key="1">
    <source>
        <dbReference type="ARBA" id="ARBA00004651"/>
    </source>
</evidence>